<reference evidence="3" key="1">
    <citation type="submission" date="2018-01" db="EMBL/GenBank/DDBJ databases">
        <title>An insight into the sialome of Amazonian anophelines.</title>
        <authorList>
            <person name="Ribeiro J.M."/>
            <person name="Scarpassa V."/>
            <person name="Calvo E."/>
        </authorList>
    </citation>
    <scope>NUCLEOTIDE SEQUENCE</scope>
    <source>
        <tissue evidence="3">Salivary glands</tissue>
    </source>
</reference>
<sequence length="189" mass="21393">MVPFRVVLLLISVFTIAHGFWTSCEPHGGIFRNVQWQLSKAAREYGTRYSDEYDSAASSLQRLLDAVRTKITDSGNAWRELDQYVKKKQQHYGYYPAQQEVPIETVLEELLISLQTAGQNNAEAKAALDQYNTLVQEVASLQANFYKVGNQTVLLESDKLQLNHTISLLEQTNRELTAKLESKKGNLSP</sequence>
<dbReference type="AlphaFoldDB" id="A0A2M4C0K2"/>
<organism evidence="3">
    <name type="scientific">Anopheles marajoara</name>
    <dbReference type="NCBI Taxonomy" id="58244"/>
    <lineage>
        <taxon>Eukaryota</taxon>
        <taxon>Metazoa</taxon>
        <taxon>Ecdysozoa</taxon>
        <taxon>Arthropoda</taxon>
        <taxon>Hexapoda</taxon>
        <taxon>Insecta</taxon>
        <taxon>Pterygota</taxon>
        <taxon>Neoptera</taxon>
        <taxon>Endopterygota</taxon>
        <taxon>Diptera</taxon>
        <taxon>Nematocera</taxon>
        <taxon>Culicoidea</taxon>
        <taxon>Culicidae</taxon>
        <taxon>Anophelinae</taxon>
        <taxon>Anopheles</taxon>
    </lineage>
</organism>
<dbReference type="EMBL" id="GGFJ01009692">
    <property type="protein sequence ID" value="MBW58833.1"/>
    <property type="molecule type" value="Transcribed_RNA"/>
</dbReference>
<dbReference type="PROSITE" id="PS51257">
    <property type="entry name" value="PROKAR_LIPOPROTEIN"/>
    <property type="match status" value="1"/>
</dbReference>
<evidence type="ECO:0000256" key="2">
    <source>
        <dbReference type="SAM" id="SignalP"/>
    </source>
</evidence>
<protein>
    <submittedName>
        <fullName evidence="3">Putative secreted protein</fullName>
    </submittedName>
</protein>
<proteinExistence type="predicted"/>
<feature type="coiled-coil region" evidence="1">
    <location>
        <begin position="124"/>
        <end position="186"/>
    </location>
</feature>
<evidence type="ECO:0000313" key="3">
    <source>
        <dbReference type="EMBL" id="MBW58833.1"/>
    </source>
</evidence>
<name>A0A2M4C0K2_9DIPT</name>
<keyword evidence="1" id="KW-0175">Coiled coil</keyword>
<accession>A0A2M4C0K2</accession>
<feature type="signal peptide" evidence="2">
    <location>
        <begin position="1"/>
        <end position="19"/>
    </location>
</feature>
<keyword evidence="2" id="KW-0732">Signal</keyword>
<evidence type="ECO:0000256" key="1">
    <source>
        <dbReference type="SAM" id="Coils"/>
    </source>
</evidence>
<feature type="chain" id="PRO_5014999129" evidence="2">
    <location>
        <begin position="20"/>
        <end position="189"/>
    </location>
</feature>